<dbReference type="PANTHER" id="PTHR42923:SF3">
    <property type="entry name" value="PROTOPORPHYRINOGEN OXIDASE"/>
    <property type="match status" value="1"/>
</dbReference>
<gene>
    <name evidence="8" type="ORF">UFOPK2754_00622</name>
</gene>
<dbReference type="InterPro" id="IPR050464">
    <property type="entry name" value="Zeta_carotene_desat/Oxidored"/>
</dbReference>
<feature type="domain" description="Amine oxidase" evidence="7">
    <location>
        <begin position="10"/>
        <end position="449"/>
    </location>
</feature>
<evidence type="ECO:0000256" key="1">
    <source>
        <dbReference type="ARBA" id="ARBA00001974"/>
    </source>
</evidence>
<name>A0A6J6SE23_9ZZZZ</name>
<keyword evidence="4" id="KW-0560">Oxidoreductase</keyword>
<evidence type="ECO:0000256" key="3">
    <source>
        <dbReference type="ARBA" id="ARBA00022827"/>
    </source>
</evidence>
<dbReference type="SUPFAM" id="SSF51905">
    <property type="entry name" value="FAD/NAD(P)-binding domain"/>
    <property type="match status" value="1"/>
</dbReference>
<keyword evidence="3" id="KW-0274">FAD</keyword>
<dbReference type="PANTHER" id="PTHR42923">
    <property type="entry name" value="PROTOPORPHYRINOGEN OXIDASE"/>
    <property type="match status" value="1"/>
</dbReference>
<dbReference type="Pfam" id="PF01593">
    <property type="entry name" value="Amino_oxidase"/>
    <property type="match status" value="1"/>
</dbReference>
<comment type="cofactor">
    <cofactor evidence="1">
        <name>FAD</name>
        <dbReference type="ChEBI" id="CHEBI:57692"/>
    </cofactor>
</comment>
<reference evidence="8" key="1">
    <citation type="submission" date="2020-05" db="EMBL/GenBank/DDBJ databases">
        <authorList>
            <person name="Chiriac C."/>
            <person name="Salcher M."/>
            <person name="Ghai R."/>
            <person name="Kavagutti S V."/>
        </authorList>
    </citation>
    <scope>NUCLEOTIDE SEQUENCE</scope>
</reference>
<organism evidence="8">
    <name type="scientific">freshwater metagenome</name>
    <dbReference type="NCBI Taxonomy" id="449393"/>
    <lineage>
        <taxon>unclassified sequences</taxon>
        <taxon>metagenomes</taxon>
        <taxon>ecological metagenomes</taxon>
    </lineage>
</organism>
<dbReference type="AlphaFoldDB" id="A0A6J6SE23"/>
<dbReference type="Gene3D" id="3.50.50.60">
    <property type="entry name" value="FAD/NAD(P)-binding domain"/>
    <property type="match status" value="1"/>
</dbReference>
<dbReference type="GO" id="GO:0004729">
    <property type="term" value="F:oxygen-dependent protoporphyrinogen oxidase activity"/>
    <property type="evidence" value="ECO:0007669"/>
    <property type="project" value="InterPro"/>
</dbReference>
<proteinExistence type="predicted"/>
<dbReference type="GO" id="GO:0006783">
    <property type="term" value="P:heme biosynthetic process"/>
    <property type="evidence" value="ECO:0007669"/>
    <property type="project" value="UniProtKB-KW"/>
</dbReference>
<evidence type="ECO:0000256" key="6">
    <source>
        <dbReference type="ARBA" id="ARBA00023444"/>
    </source>
</evidence>
<accession>A0A6J6SE23</accession>
<dbReference type="SUPFAM" id="SSF54373">
    <property type="entry name" value="FAD-linked reductases, C-terminal domain"/>
    <property type="match status" value="1"/>
</dbReference>
<evidence type="ECO:0000256" key="2">
    <source>
        <dbReference type="ARBA" id="ARBA00022630"/>
    </source>
</evidence>
<dbReference type="InterPro" id="IPR004572">
    <property type="entry name" value="Protoporphyrinogen_oxidase"/>
</dbReference>
<keyword evidence="2" id="KW-0285">Flavoprotein</keyword>
<dbReference type="InterPro" id="IPR002937">
    <property type="entry name" value="Amino_oxidase"/>
</dbReference>
<evidence type="ECO:0000313" key="8">
    <source>
        <dbReference type="EMBL" id="CAB4733156.1"/>
    </source>
</evidence>
<dbReference type="InterPro" id="IPR036188">
    <property type="entry name" value="FAD/NAD-bd_sf"/>
</dbReference>
<evidence type="ECO:0000256" key="5">
    <source>
        <dbReference type="ARBA" id="ARBA00023133"/>
    </source>
</evidence>
<sequence>MRAIVVGGGVSGLTTAYDLARAGIDVTLHEATEHVGGKIRTTQFGGLPAVDCGADAFLARVPWAVDLCRELGFADELISPASRSAYIYTRGALRSIPTPNVLGVPLDFDALRASGIVSNEAVDIAARDLDRTVDHGMTEEDESLGSLIRRRLGDEVLEYLVDPLLGGIYAGNSDHLSVDAGAPQIAAAARANASVVRALDAQRRASLAANPDAPVFFAPPDGMIRLVHELENALQNKVFRSDAVTIVERDSTGWAVNGTRADTVVFATPAYVTAALLRDVAPRAAQQLAAIEYAGVALVSMAFARDAIGVPLDASGFLVPKPEGLAMTACSWSSSKWSHLDDGPYALIRASTGRYRDERALELDDDSLVALLLDELRDAMSLRGEPVDVRVSRWPASFPQYTPGHAQRIDALVATLRDEAPGAVLTGAAYRGIGIPALIRAARDVARSVV</sequence>
<evidence type="ECO:0000259" key="7">
    <source>
        <dbReference type="Pfam" id="PF01593"/>
    </source>
</evidence>
<dbReference type="NCBIfam" id="TIGR00562">
    <property type="entry name" value="proto_IX_ox"/>
    <property type="match status" value="1"/>
</dbReference>
<dbReference type="Gene3D" id="3.90.660.20">
    <property type="entry name" value="Protoporphyrinogen oxidase, mitochondrial, domain 2"/>
    <property type="match status" value="1"/>
</dbReference>
<evidence type="ECO:0000256" key="4">
    <source>
        <dbReference type="ARBA" id="ARBA00023002"/>
    </source>
</evidence>
<keyword evidence="5" id="KW-0350">Heme biosynthesis</keyword>
<dbReference type="EMBL" id="CAEZYR010000015">
    <property type="protein sequence ID" value="CAB4733156.1"/>
    <property type="molecule type" value="Genomic_DNA"/>
</dbReference>
<comment type="pathway">
    <text evidence="6">Porphyrin-containing compound metabolism.</text>
</comment>
<dbReference type="Gene3D" id="1.10.3110.10">
    <property type="entry name" value="protoporphyrinogen ix oxidase, domain 3"/>
    <property type="match status" value="1"/>
</dbReference>
<protein>
    <submittedName>
        <fullName evidence="8">Unannotated protein</fullName>
    </submittedName>
</protein>